<dbReference type="RefSeq" id="WP_251259779.1">
    <property type="nucleotide sequence ID" value="NZ_JAMQGP010000001.1"/>
</dbReference>
<gene>
    <name evidence="2" type="ORF">NAF29_01840</name>
</gene>
<feature type="signal peptide" evidence="1">
    <location>
        <begin position="1"/>
        <end position="28"/>
    </location>
</feature>
<name>A0AA42B659_9GAMM</name>
<dbReference type="SUPFAM" id="SSF53850">
    <property type="entry name" value="Periplasmic binding protein-like II"/>
    <property type="match status" value="1"/>
</dbReference>
<evidence type="ECO:0000313" key="3">
    <source>
        <dbReference type="Proteomes" id="UP001165393"/>
    </source>
</evidence>
<dbReference type="EMBL" id="JAMQGP010000001">
    <property type="protein sequence ID" value="MCM2678412.1"/>
    <property type="molecule type" value="Genomic_DNA"/>
</dbReference>
<evidence type="ECO:0000313" key="2">
    <source>
        <dbReference type="EMBL" id="MCM2678412.1"/>
    </source>
</evidence>
<dbReference type="AlphaFoldDB" id="A0AA42B659"/>
<keyword evidence="1" id="KW-0732">Signal</keyword>
<organism evidence="2 3">
    <name type="scientific">Echinimonas agarilytica</name>
    <dbReference type="NCBI Taxonomy" id="1215918"/>
    <lineage>
        <taxon>Bacteria</taxon>
        <taxon>Pseudomonadati</taxon>
        <taxon>Pseudomonadota</taxon>
        <taxon>Gammaproteobacteria</taxon>
        <taxon>Alteromonadales</taxon>
        <taxon>Echinimonadaceae</taxon>
        <taxon>Echinimonas</taxon>
    </lineage>
</organism>
<dbReference type="Proteomes" id="UP001165393">
    <property type="component" value="Unassembled WGS sequence"/>
</dbReference>
<comment type="caution">
    <text evidence="2">The sequence shown here is derived from an EMBL/GenBank/DDBJ whole genome shotgun (WGS) entry which is preliminary data.</text>
</comment>
<accession>A0AA42B659</accession>
<protein>
    <submittedName>
        <fullName evidence="2">Diguanylate cyclase</fullName>
    </submittedName>
</protein>
<dbReference type="Gene3D" id="3.40.190.10">
    <property type="entry name" value="Periplasmic binding protein-like II"/>
    <property type="match status" value="2"/>
</dbReference>
<evidence type="ECO:0000256" key="1">
    <source>
        <dbReference type="SAM" id="SignalP"/>
    </source>
</evidence>
<keyword evidence="3" id="KW-1185">Reference proteome</keyword>
<feature type="chain" id="PRO_5041417363" evidence="1">
    <location>
        <begin position="29"/>
        <end position="291"/>
    </location>
</feature>
<reference evidence="2 3" key="1">
    <citation type="journal article" date="2013" name="Antonie Van Leeuwenhoek">
        <title>Echinimonas agarilytica gen. nov., sp. nov., a new gammaproteobacterium isolated from the sea urchin Strongylocentrotus intermedius.</title>
        <authorList>
            <person name="Nedashkovskaya O.I."/>
            <person name="Stenkova A.M."/>
            <person name="Zhukova N.V."/>
            <person name="Van Trappen S."/>
            <person name="Lee J.S."/>
            <person name="Kim S.B."/>
        </authorList>
    </citation>
    <scope>NUCLEOTIDE SEQUENCE [LARGE SCALE GENOMIC DNA]</scope>
    <source>
        <strain evidence="2 3">KMM 6351</strain>
    </source>
</reference>
<sequence length="291" mass="33420">MAKNFNLRQTAKHCIVAIICTISFQISASTTIHYFPAEEPKDKYPLELVQFLLSKLDKEYNYNAIEFQQMSVNRQISELDSGHISFASFATNEELEQNLRPIRIPILKGLLGHRVFIIRDTDQNRFAKITSLTDLQNLRAGQGRFWADTPVLKNAGIPTVDPVKYFSLFHMLEGGRFDFFPRAVHEPFSEIATRPELNLAVENNLMLVYPLPMYLYTSKNNEGLAQDIETAFEMAIADGSFDQWFKAHPLILDALGRVNVAKRTVLRIDNPYLPKQTPLDRKELWLDVRSL</sequence>
<proteinExistence type="predicted"/>